<accession>A0A4R3N0T6</accession>
<dbReference type="RefSeq" id="WP_243646797.1">
    <property type="nucleotide sequence ID" value="NZ_SMAN01000008.1"/>
</dbReference>
<evidence type="ECO:0000313" key="2">
    <source>
        <dbReference type="EMBL" id="TCT22650.1"/>
    </source>
</evidence>
<comment type="caution">
    <text evidence="2">The sequence shown here is derived from an EMBL/GenBank/DDBJ whole genome shotgun (WGS) entry which is preliminary data.</text>
</comment>
<dbReference type="Proteomes" id="UP000294650">
    <property type="component" value="Unassembled WGS sequence"/>
</dbReference>
<dbReference type="Gene3D" id="1.20.120.570">
    <property type="entry name" value="YkyA-like"/>
    <property type="match status" value="1"/>
</dbReference>
<dbReference type="PROSITE" id="PS51257">
    <property type="entry name" value="PROKAR_LIPOPROTEIN"/>
    <property type="match status" value="1"/>
</dbReference>
<protein>
    <submittedName>
        <fullName evidence="2">Putative cell-wall binding lipoprotein</fullName>
    </submittedName>
</protein>
<organism evidence="2 3">
    <name type="scientific">Melghiribacillus thermohalophilus</name>
    <dbReference type="NCBI Taxonomy" id="1324956"/>
    <lineage>
        <taxon>Bacteria</taxon>
        <taxon>Bacillati</taxon>
        <taxon>Bacillota</taxon>
        <taxon>Bacilli</taxon>
        <taxon>Bacillales</taxon>
        <taxon>Bacillaceae</taxon>
        <taxon>Melghiribacillus</taxon>
    </lineage>
</organism>
<dbReference type="SUPFAM" id="SSF140423">
    <property type="entry name" value="MW0975(SA0943)-like"/>
    <property type="match status" value="1"/>
</dbReference>
<reference evidence="2 3" key="1">
    <citation type="submission" date="2019-03" db="EMBL/GenBank/DDBJ databases">
        <title>Genomic Encyclopedia of Type Strains, Phase IV (KMG-IV): sequencing the most valuable type-strain genomes for metagenomic binning, comparative biology and taxonomic classification.</title>
        <authorList>
            <person name="Goeker M."/>
        </authorList>
    </citation>
    <scope>NUCLEOTIDE SEQUENCE [LARGE SCALE GENOMIC DNA]</scope>
    <source>
        <strain evidence="2 3">DSM 25894</strain>
    </source>
</reference>
<dbReference type="InterPro" id="IPR019454">
    <property type="entry name" value="Lipoprot_YkyA-like"/>
</dbReference>
<dbReference type="EMBL" id="SMAN01000008">
    <property type="protein sequence ID" value="TCT22650.1"/>
    <property type="molecule type" value="Genomic_DNA"/>
</dbReference>
<keyword evidence="3" id="KW-1185">Reference proteome</keyword>
<feature type="coiled-coil region" evidence="1">
    <location>
        <begin position="119"/>
        <end position="184"/>
    </location>
</feature>
<dbReference type="Pfam" id="PF10368">
    <property type="entry name" value="YkyA"/>
    <property type="match status" value="1"/>
</dbReference>
<sequence>MRLVIILILTILTACTQGPSTAEQMYEHLEKAVELEENFAAQQEPLLELERKEKELYDEIIQKTSSEFEESVELSRQAIDIIHERRDIMDLEKESIEAAKEEFDKVTPLIEELDQEEAKETAEQMVEAMDQRYEAYLELYENYLQSLDLNEELYKMLQNEELTKEKLENQIEQVNESYDAIMAANETFNEFTRTYNDLKMKFYEQTELNIEMPEDEEEQEEQNEQE</sequence>
<dbReference type="InterPro" id="IPR036785">
    <property type="entry name" value="YkyA-like_sf"/>
</dbReference>
<proteinExistence type="predicted"/>
<gene>
    <name evidence="2" type="ORF">EDD68_10870</name>
</gene>
<evidence type="ECO:0000313" key="3">
    <source>
        <dbReference type="Proteomes" id="UP000294650"/>
    </source>
</evidence>
<dbReference type="AlphaFoldDB" id="A0A4R3N0T6"/>
<keyword evidence="1" id="KW-0175">Coiled coil</keyword>
<evidence type="ECO:0000256" key="1">
    <source>
        <dbReference type="SAM" id="Coils"/>
    </source>
</evidence>
<name>A0A4R3N0T6_9BACI</name>
<keyword evidence="2" id="KW-0449">Lipoprotein</keyword>